<comment type="caution">
    <text evidence="2">The sequence shown here is derived from an EMBL/GenBank/DDBJ whole genome shotgun (WGS) entry which is preliminary data.</text>
</comment>
<evidence type="ECO:0000313" key="2">
    <source>
        <dbReference type="EMBL" id="GIY52984.1"/>
    </source>
</evidence>
<name>A0AAV4U5C3_9ARAC</name>
<gene>
    <name evidence="2" type="ORF">CDAR_182111</name>
</gene>
<feature type="non-terminal residue" evidence="2">
    <location>
        <position position="1"/>
    </location>
</feature>
<evidence type="ECO:0000256" key="1">
    <source>
        <dbReference type="SAM" id="MobiDB-lite"/>
    </source>
</evidence>
<sequence length="225" mass="25090">ILSRWSGEDVQVEEPMDWLQAEEPMEWEETPMEVSQPSPTEVSPSVSKSQQPKVLEEGTSVSSKVRPVLRARVPVPPKVSPPTCLKVDPPGLQEDTPRPRKSDSNSIFPTVTQNSGSVGPSHTPTHTRANQCPSAEALPTGRRSSLFSDADLRRAGCLGWSWNTPKRHANVGRLPFKSFREALGELQPLRPSLLNYVLKRPINLWMSTELFEIVLKETRFSEISS</sequence>
<proteinExistence type="predicted"/>
<organism evidence="2 3">
    <name type="scientific">Caerostris darwini</name>
    <dbReference type="NCBI Taxonomy" id="1538125"/>
    <lineage>
        <taxon>Eukaryota</taxon>
        <taxon>Metazoa</taxon>
        <taxon>Ecdysozoa</taxon>
        <taxon>Arthropoda</taxon>
        <taxon>Chelicerata</taxon>
        <taxon>Arachnida</taxon>
        <taxon>Araneae</taxon>
        <taxon>Araneomorphae</taxon>
        <taxon>Entelegynae</taxon>
        <taxon>Araneoidea</taxon>
        <taxon>Araneidae</taxon>
        <taxon>Caerostris</taxon>
    </lineage>
</organism>
<accession>A0AAV4U5C3</accession>
<keyword evidence="3" id="KW-1185">Reference proteome</keyword>
<feature type="region of interest" description="Disordered" evidence="1">
    <location>
        <begin position="1"/>
        <end position="141"/>
    </location>
</feature>
<protein>
    <submittedName>
        <fullName evidence="2">Uncharacterized protein</fullName>
    </submittedName>
</protein>
<evidence type="ECO:0000313" key="3">
    <source>
        <dbReference type="Proteomes" id="UP001054837"/>
    </source>
</evidence>
<dbReference type="EMBL" id="BPLQ01010733">
    <property type="protein sequence ID" value="GIY52984.1"/>
    <property type="molecule type" value="Genomic_DNA"/>
</dbReference>
<dbReference type="AlphaFoldDB" id="A0AAV4U5C3"/>
<feature type="compositionally biased region" description="Polar residues" evidence="1">
    <location>
        <begin position="35"/>
        <end position="52"/>
    </location>
</feature>
<feature type="compositionally biased region" description="Polar residues" evidence="1">
    <location>
        <begin position="104"/>
        <end position="133"/>
    </location>
</feature>
<reference evidence="2 3" key="1">
    <citation type="submission" date="2021-06" db="EMBL/GenBank/DDBJ databases">
        <title>Caerostris darwini draft genome.</title>
        <authorList>
            <person name="Kono N."/>
            <person name="Arakawa K."/>
        </authorList>
    </citation>
    <scope>NUCLEOTIDE SEQUENCE [LARGE SCALE GENOMIC DNA]</scope>
</reference>
<dbReference type="Proteomes" id="UP001054837">
    <property type="component" value="Unassembled WGS sequence"/>
</dbReference>